<dbReference type="PANTHER" id="PTHR43861">
    <property type="entry name" value="TRANS-ACONITATE 2-METHYLTRANSFERASE-RELATED"/>
    <property type="match status" value="1"/>
</dbReference>
<evidence type="ECO:0000259" key="3">
    <source>
        <dbReference type="Pfam" id="PF13649"/>
    </source>
</evidence>
<protein>
    <submittedName>
        <fullName evidence="4">SAM-dependent methyltransferase</fullName>
    </submittedName>
</protein>
<dbReference type="CDD" id="cd02440">
    <property type="entry name" value="AdoMet_MTases"/>
    <property type="match status" value="1"/>
</dbReference>
<feature type="domain" description="Methyltransferase" evidence="3">
    <location>
        <begin position="46"/>
        <end position="134"/>
    </location>
</feature>
<sequence length="199" mass="21577">MSDKETMAVYAKAAAGYAKGFARSKDTFHEPDYEAFTAGLPSGGSVLDLGCGPGHWAARFRDDGYTVSAMDASPEMATYARDAYDLEVTVGRFEDITSEASYDGIWAFFSLLHAPRSEFPGHLLRLHNALRPRGMLALGMKLGTAEGRDELGRFYAYYSEDELRTLLSEAGFTPLGARRGNGKGLAGAEETFIVLTAHA</sequence>
<organism evidence="4 5">
    <name type="scientific">Tritonibacter mobilis F1926</name>
    <dbReference type="NCBI Taxonomy" id="1265309"/>
    <lineage>
        <taxon>Bacteria</taxon>
        <taxon>Pseudomonadati</taxon>
        <taxon>Pseudomonadota</taxon>
        <taxon>Alphaproteobacteria</taxon>
        <taxon>Rhodobacterales</taxon>
        <taxon>Paracoccaceae</taxon>
        <taxon>Tritonibacter</taxon>
    </lineage>
</organism>
<dbReference type="GO" id="GO:0008168">
    <property type="term" value="F:methyltransferase activity"/>
    <property type="evidence" value="ECO:0007669"/>
    <property type="project" value="UniProtKB-KW"/>
</dbReference>
<keyword evidence="1 4" id="KW-0489">Methyltransferase</keyword>
<dbReference type="GeneID" id="28250639"/>
<dbReference type="KEGG" id="rmb:K529_012355"/>
<dbReference type="Proteomes" id="UP000013243">
    <property type="component" value="Chromosome"/>
</dbReference>
<gene>
    <name evidence="4" type="ORF">K529_012355</name>
</gene>
<evidence type="ECO:0000313" key="5">
    <source>
        <dbReference type="Proteomes" id="UP000013243"/>
    </source>
</evidence>
<dbReference type="GO" id="GO:0032259">
    <property type="term" value="P:methylation"/>
    <property type="evidence" value="ECO:0007669"/>
    <property type="project" value="UniProtKB-KW"/>
</dbReference>
<dbReference type="Gene3D" id="3.40.50.150">
    <property type="entry name" value="Vaccinia Virus protein VP39"/>
    <property type="match status" value="1"/>
</dbReference>
<evidence type="ECO:0000313" key="4">
    <source>
        <dbReference type="EMBL" id="ANP41561.1"/>
    </source>
</evidence>
<evidence type="ECO:0000256" key="1">
    <source>
        <dbReference type="ARBA" id="ARBA00022603"/>
    </source>
</evidence>
<dbReference type="EMBL" id="CP015230">
    <property type="protein sequence ID" value="ANP41561.1"/>
    <property type="molecule type" value="Genomic_DNA"/>
</dbReference>
<accession>A0A1B1A4X9</accession>
<dbReference type="Pfam" id="PF13649">
    <property type="entry name" value="Methyltransf_25"/>
    <property type="match status" value="1"/>
</dbReference>
<dbReference type="RefSeq" id="WP_005615054.1">
    <property type="nucleotide sequence ID" value="NZ_CP015230.1"/>
</dbReference>
<dbReference type="InterPro" id="IPR029063">
    <property type="entry name" value="SAM-dependent_MTases_sf"/>
</dbReference>
<reference evidence="4 5" key="1">
    <citation type="journal article" date="2016" name="ISME J.">
        <title>Global occurrence and heterogeneity of the Roseobacter-clade species Ruegeria mobilis.</title>
        <authorList>
            <person name="Sonnenschein E."/>
            <person name="Gram L."/>
        </authorList>
    </citation>
    <scope>NUCLEOTIDE SEQUENCE [LARGE SCALE GENOMIC DNA]</scope>
    <source>
        <strain evidence="4 5">F1926</strain>
    </source>
</reference>
<evidence type="ECO:0000256" key="2">
    <source>
        <dbReference type="ARBA" id="ARBA00022679"/>
    </source>
</evidence>
<dbReference type="AlphaFoldDB" id="A0A1B1A4X9"/>
<keyword evidence="2 4" id="KW-0808">Transferase</keyword>
<dbReference type="SUPFAM" id="SSF53335">
    <property type="entry name" value="S-adenosyl-L-methionine-dependent methyltransferases"/>
    <property type="match status" value="1"/>
</dbReference>
<dbReference type="OrthoDB" id="9804312at2"/>
<proteinExistence type="predicted"/>
<dbReference type="PANTHER" id="PTHR43861:SF1">
    <property type="entry name" value="TRANS-ACONITATE 2-METHYLTRANSFERASE"/>
    <property type="match status" value="1"/>
</dbReference>
<dbReference type="InterPro" id="IPR041698">
    <property type="entry name" value="Methyltransf_25"/>
</dbReference>
<name>A0A1B1A4X9_9RHOB</name>
<dbReference type="STRING" id="1265309.K529_012355"/>